<accession>A0A0W8G7M0</accession>
<gene>
    <name evidence="2" type="ORF">ASZ90_000965</name>
</gene>
<protein>
    <recommendedName>
        <fullName evidence="1">Polymerase/histidinol phosphatase N-terminal domain-containing protein</fullName>
    </recommendedName>
</protein>
<dbReference type="GO" id="GO:0005829">
    <property type="term" value="C:cytosol"/>
    <property type="evidence" value="ECO:0007669"/>
    <property type="project" value="TreeGrafter"/>
</dbReference>
<dbReference type="InterPro" id="IPR016195">
    <property type="entry name" value="Pol/histidinol_Pase-like"/>
</dbReference>
<reference evidence="2" key="1">
    <citation type="journal article" date="2015" name="Proc. Natl. Acad. Sci. U.S.A.">
        <title>Networks of energetic and metabolic interactions define dynamics in microbial communities.</title>
        <authorList>
            <person name="Embree M."/>
            <person name="Liu J.K."/>
            <person name="Al-Bassam M.M."/>
            <person name="Zengler K."/>
        </authorList>
    </citation>
    <scope>NUCLEOTIDE SEQUENCE</scope>
</reference>
<dbReference type="Gene3D" id="3.20.20.140">
    <property type="entry name" value="Metal-dependent hydrolases"/>
    <property type="match status" value="1"/>
</dbReference>
<dbReference type="InterPro" id="IPR004013">
    <property type="entry name" value="PHP_dom"/>
</dbReference>
<dbReference type="NCBIfam" id="NF004981">
    <property type="entry name" value="PRK06361.1"/>
    <property type="match status" value="1"/>
</dbReference>
<dbReference type="PANTHER" id="PTHR36928">
    <property type="entry name" value="PHOSPHATASE YCDX-RELATED"/>
    <property type="match status" value="1"/>
</dbReference>
<evidence type="ECO:0000259" key="1">
    <source>
        <dbReference type="SMART" id="SM00481"/>
    </source>
</evidence>
<sequence>MIDLHTHTTFSDGCLIPAELARRAAKAGYRAVAVTDHADHSNIRLILDNLLRFVREAGPYLGIDVLAGVEITHVPPPLIPGLIATARELGAQLVVVHGETIVEPVLVGTNLAAIEGRADILAHPGLLTPQEAALAAEKNVALEITTRKGHSLTNGLVAALAKAHNAKLVINNDAHEPGDFVSLELRKKIAMGAGLSPDDYSQAGHYAQQILANAPRA</sequence>
<dbReference type="AlphaFoldDB" id="A0A0W8G7M0"/>
<comment type="caution">
    <text evidence="2">The sequence shown here is derived from an EMBL/GenBank/DDBJ whole genome shotgun (WGS) entry which is preliminary data.</text>
</comment>
<proteinExistence type="predicted"/>
<dbReference type="InterPro" id="IPR050243">
    <property type="entry name" value="PHP_phosphatase"/>
</dbReference>
<dbReference type="GO" id="GO:0042578">
    <property type="term" value="F:phosphoric ester hydrolase activity"/>
    <property type="evidence" value="ECO:0007669"/>
    <property type="project" value="TreeGrafter"/>
</dbReference>
<dbReference type="SMART" id="SM00481">
    <property type="entry name" value="POLIIIAc"/>
    <property type="match status" value="1"/>
</dbReference>
<dbReference type="GO" id="GO:0008270">
    <property type="term" value="F:zinc ion binding"/>
    <property type="evidence" value="ECO:0007669"/>
    <property type="project" value="TreeGrafter"/>
</dbReference>
<name>A0A0W8G7M0_9ZZZZ</name>
<dbReference type="Pfam" id="PF02811">
    <property type="entry name" value="PHP"/>
    <property type="match status" value="1"/>
</dbReference>
<organism evidence="2">
    <name type="scientific">hydrocarbon metagenome</name>
    <dbReference type="NCBI Taxonomy" id="938273"/>
    <lineage>
        <taxon>unclassified sequences</taxon>
        <taxon>metagenomes</taxon>
        <taxon>ecological metagenomes</taxon>
    </lineage>
</organism>
<dbReference type="InterPro" id="IPR003141">
    <property type="entry name" value="Pol/His_phosphatase_N"/>
</dbReference>
<evidence type="ECO:0000313" key="2">
    <source>
        <dbReference type="EMBL" id="KUG29146.1"/>
    </source>
</evidence>
<dbReference type="SUPFAM" id="SSF89550">
    <property type="entry name" value="PHP domain-like"/>
    <property type="match status" value="1"/>
</dbReference>
<dbReference type="EMBL" id="LNQE01000125">
    <property type="protein sequence ID" value="KUG29146.1"/>
    <property type="molecule type" value="Genomic_DNA"/>
</dbReference>
<feature type="domain" description="Polymerase/histidinol phosphatase N-terminal" evidence="1">
    <location>
        <begin position="2"/>
        <end position="75"/>
    </location>
</feature>
<dbReference type="PANTHER" id="PTHR36928:SF1">
    <property type="entry name" value="PHOSPHATASE YCDX-RELATED"/>
    <property type="match status" value="1"/>
</dbReference>
<dbReference type="CDD" id="cd07432">
    <property type="entry name" value="PHP_HisPPase"/>
    <property type="match status" value="1"/>
</dbReference>